<proteinExistence type="predicted"/>
<evidence type="ECO:0000313" key="1">
    <source>
        <dbReference type="EMBL" id="CAB0002065.1"/>
    </source>
</evidence>
<gene>
    <name evidence="1" type="ORF">NTEN_LOCUS7852</name>
</gene>
<sequence>MNFKEDLLNVDSTKSQLSPVMIAELWLSADETSSSSLLAVNKMKSVLFGSVTMTLPLRCRRRGRVVVAAGRRRWLIRYHIRLTVTAAPPPRDPALIFLQAFDSTVFKKGNLSIERKIPLSDTGNT</sequence>
<keyword evidence="2" id="KW-1185">Reference proteome</keyword>
<dbReference type="AlphaFoldDB" id="A0A6H5GHA1"/>
<accession>A0A6H5GHA1</accession>
<protein>
    <submittedName>
        <fullName evidence="1">Uncharacterized protein</fullName>
    </submittedName>
</protein>
<name>A0A6H5GHA1_9HEMI</name>
<evidence type="ECO:0000313" key="2">
    <source>
        <dbReference type="Proteomes" id="UP000479000"/>
    </source>
</evidence>
<dbReference type="EMBL" id="CADCXU010011938">
    <property type="protein sequence ID" value="CAB0002065.1"/>
    <property type="molecule type" value="Genomic_DNA"/>
</dbReference>
<organism evidence="1 2">
    <name type="scientific">Nesidiocoris tenuis</name>
    <dbReference type="NCBI Taxonomy" id="355587"/>
    <lineage>
        <taxon>Eukaryota</taxon>
        <taxon>Metazoa</taxon>
        <taxon>Ecdysozoa</taxon>
        <taxon>Arthropoda</taxon>
        <taxon>Hexapoda</taxon>
        <taxon>Insecta</taxon>
        <taxon>Pterygota</taxon>
        <taxon>Neoptera</taxon>
        <taxon>Paraneoptera</taxon>
        <taxon>Hemiptera</taxon>
        <taxon>Heteroptera</taxon>
        <taxon>Panheteroptera</taxon>
        <taxon>Cimicomorpha</taxon>
        <taxon>Miridae</taxon>
        <taxon>Dicyphina</taxon>
        <taxon>Nesidiocoris</taxon>
    </lineage>
</organism>
<dbReference type="Proteomes" id="UP000479000">
    <property type="component" value="Unassembled WGS sequence"/>
</dbReference>
<reference evidence="1 2" key="1">
    <citation type="submission" date="2020-02" db="EMBL/GenBank/DDBJ databases">
        <authorList>
            <person name="Ferguson B K."/>
        </authorList>
    </citation>
    <scope>NUCLEOTIDE SEQUENCE [LARGE SCALE GENOMIC DNA]</scope>
</reference>